<dbReference type="GO" id="GO:0008381">
    <property type="term" value="F:mechanosensitive monoatomic ion channel activity"/>
    <property type="evidence" value="ECO:0007669"/>
    <property type="project" value="TreeGrafter"/>
</dbReference>
<feature type="transmembrane region" description="Helical" evidence="4">
    <location>
        <begin position="220"/>
        <end position="238"/>
    </location>
</feature>
<keyword evidence="6" id="KW-1185">Reference proteome</keyword>
<sequence length="682" mass="78046">MAEFSFRQAAVDDPTLSPSDSLIGKFLEQEQELQGLQRRHNMSGELSVNIDIDEAGDHDGNNSHHDVYDEEIGSTTRVMGGGGVSVHRRRSRNSNNNSNNTNLKEREMMNNANSSSNHDRGDDLNEVIRCTSNSSSRKMSSTVSIAKTRSRLMDPPPTPFDQRHKSIWRLKLWKWEVFVFSLISGRLVSGWVIKVLVFFIERNFLLRKRVLYFVYGLKKAVQNVIWLGLLILTWHCIFDNKVATRATTKPLKTVSKLLVICEGGAVLWLLKTLMVKVCASTFHVNAFFDRIQESLFNQFVIETLSAPPLFDLRSAREEEERALAEVQMLQNAGINIPIDLKSSVLERSKSATIGLQHLYSQNSKTLGTGTVSQPIKSPVRQSVGLSGPIGRKYHDEDERIENTNTTHEDESTTQIRSEVEAKAAAKKIFRNVARPRSRYIYLNDLMRFMQEDEAFKTMSLFEGASEAGRISKSALKNWVVNAFGERRALALTLSDTKTAVNKLHKMVDVLMVVEEMNILTTVFLRYDNQKIMYPNYILISKPIHNYYRSPDMGDAVEFCLHVATPPEKVTLIRQRITSYIVNKKEHWYPDPMIVVKDAENLYMLRIAIWVTHRMNHQDMGERWVRRAQLIEECVKIFRELDIEYRDYPMNVNVNSMPPVFFPPSNMGADPFIAEGAKEVAHH</sequence>
<evidence type="ECO:0000256" key="2">
    <source>
        <dbReference type="ARBA" id="ARBA00008017"/>
    </source>
</evidence>
<keyword evidence="4" id="KW-0812">Transmembrane</keyword>
<dbReference type="PANTHER" id="PTHR31618:SF1">
    <property type="entry name" value="EF-HAND DOMAIN-CONTAINING PROTEIN"/>
    <property type="match status" value="1"/>
</dbReference>
<dbReference type="Proteomes" id="UP000596660">
    <property type="component" value="Unplaced"/>
</dbReference>
<reference evidence="5" key="1">
    <citation type="journal article" date="2017" name="Nature">
        <title>The genome of Chenopodium quinoa.</title>
        <authorList>
            <person name="Jarvis D.E."/>
            <person name="Ho Y.S."/>
            <person name="Lightfoot D.J."/>
            <person name="Schmoeckel S.M."/>
            <person name="Li B."/>
            <person name="Borm T.J.A."/>
            <person name="Ohyanagi H."/>
            <person name="Mineta K."/>
            <person name="Michell C.T."/>
            <person name="Saber N."/>
            <person name="Kharbatia N.M."/>
            <person name="Rupper R.R."/>
            <person name="Sharp A.R."/>
            <person name="Dally N."/>
            <person name="Boughton B.A."/>
            <person name="Woo Y.H."/>
            <person name="Gao G."/>
            <person name="Schijlen E.G.W.M."/>
            <person name="Guo X."/>
            <person name="Momin A.A."/>
            <person name="Negrao S."/>
            <person name="Al-Babili S."/>
            <person name="Gehring C."/>
            <person name="Roessner U."/>
            <person name="Jung C."/>
            <person name="Murphy K."/>
            <person name="Arold S.T."/>
            <person name="Gojobori T."/>
            <person name="van der Linden C.G."/>
            <person name="van Loo E.N."/>
            <person name="Jellen E.N."/>
            <person name="Maughan P.J."/>
            <person name="Tester M."/>
        </authorList>
    </citation>
    <scope>NUCLEOTIDE SEQUENCE [LARGE SCALE GENOMIC DNA]</scope>
    <source>
        <strain evidence="5">cv. PI 614886</strain>
    </source>
</reference>
<reference evidence="5" key="2">
    <citation type="submission" date="2021-03" db="UniProtKB">
        <authorList>
            <consortium name="EnsemblPlants"/>
        </authorList>
    </citation>
    <scope>IDENTIFICATION</scope>
</reference>
<dbReference type="GO" id="GO:0005886">
    <property type="term" value="C:plasma membrane"/>
    <property type="evidence" value="ECO:0007669"/>
    <property type="project" value="UniProtKB-UniRule"/>
</dbReference>
<feature type="compositionally biased region" description="Basic and acidic residues" evidence="3">
    <location>
        <begin position="392"/>
        <end position="410"/>
    </location>
</feature>
<keyword evidence="4" id="KW-0472">Membrane</keyword>
<feature type="transmembrane region" description="Helical" evidence="4">
    <location>
        <begin position="177"/>
        <end position="200"/>
    </location>
</feature>
<evidence type="ECO:0000256" key="1">
    <source>
        <dbReference type="ARBA" id="ARBA00004141"/>
    </source>
</evidence>
<evidence type="ECO:0000256" key="4">
    <source>
        <dbReference type="SAM" id="Phobius"/>
    </source>
</evidence>
<keyword evidence="4" id="KW-1133">Transmembrane helix</keyword>
<dbReference type="InterPro" id="IPR016688">
    <property type="entry name" value="MscS-like_plants/fungi"/>
</dbReference>
<protein>
    <recommendedName>
        <fullName evidence="7">Mechanosensitive ion channel protein</fullName>
    </recommendedName>
</protein>
<accession>A0A803LG92</accession>
<dbReference type="AlphaFoldDB" id="A0A803LG92"/>
<evidence type="ECO:0000313" key="5">
    <source>
        <dbReference type="EnsemblPlants" id="AUR62012989-RA:cds"/>
    </source>
</evidence>
<evidence type="ECO:0000313" key="6">
    <source>
        <dbReference type="Proteomes" id="UP000596660"/>
    </source>
</evidence>
<feature type="region of interest" description="Disordered" evidence="3">
    <location>
        <begin position="75"/>
        <end position="124"/>
    </location>
</feature>
<evidence type="ECO:0000256" key="3">
    <source>
        <dbReference type="SAM" id="MobiDB-lite"/>
    </source>
</evidence>
<evidence type="ECO:0008006" key="7">
    <source>
        <dbReference type="Google" id="ProtNLM"/>
    </source>
</evidence>
<comment type="subcellular location">
    <subcellularLocation>
        <location evidence="1">Membrane</location>
        <topology evidence="1">Multi-pass membrane protein</topology>
    </subcellularLocation>
</comment>
<name>A0A803LG92_CHEQI</name>
<proteinExistence type="inferred from homology"/>
<feature type="region of interest" description="Disordered" evidence="3">
    <location>
        <begin position="386"/>
        <end position="414"/>
    </location>
</feature>
<dbReference type="EnsemblPlants" id="AUR62012989-RA">
    <property type="protein sequence ID" value="AUR62012989-RA:cds"/>
    <property type="gene ID" value="AUR62012989"/>
</dbReference>
<dbReference type="Gramene" id="AUR62012989-RA">
    <property type="protein sequence ID" value="AUR62012989-RA:cds"/>
    <property type="gene ID" value="AUR62012989"/>
</dbReference>
<organism evidence="5 6">
    <name type="scientific">Chenopodium quinoa</name>
    <name type="common">Quinoa</name>
    <dbReference type="NCBI Taxonomy" id="63459"/>
    <lineage>
        <taxon>Eukaryota</taxon>
        <taxon>Viridiplantae</taxon>
        <taxon>Streptophyta</taxon>
        <taxon>Embryophyta</taxon>
        <taxon>Tracheophyta</taxon>
        <taxon>Spermatophyta</taxon>
        <taxon>Magnoliopsida</taxon>
        <taxon>eudicotyledons</taxon>
        <taxon>Gunneridae</taxon>
        <taxon>Pentapetalae</taxon>
        <taxon>Caryophyllales</taxon>
        <taxon>Chenopodiaceae</taxon>
        <taxon>Chenopodioideae</taxon>
        <taxon>Atripliceae</taxon>
        <taxon>Chenopodium</taxon>
    </lineage>
</organism>
<comment type="similarity">
    <text evidence="2">Belongs to the MscS (TC 1.A.23) family.</text>
</comment>
<dbReference type="PANTHER" id="PTHR31618">
    <property type="entry name" value="MECHANOSENSITIVE ION CHANNEL PROTEIN 5"/>
    <property type="match status" value="1"/>
</dbReference>
<dbReference type="GO" id="GO:0006820">
    <property type="term" value="P:monoatomic anion transport"/>
    <property type="evidence" value="ECO:0007669"/>
    <property type="project" value="TreeGrafter"/>
</dbReference>